<keyword evidence="1" id="KW-0488">Methylation</keyword>
<comment type="similarity">
    <text evidence="2">Belongs to the methyl-accepting chemotaxis (MCP) protein family.</text>
</comment>
<dbReference type="SUPFAM" id="SSF58104">
    <property type="entry name" value="Methyl-accepting chemotaxis protein (MCP) signaling domain"/>
    <property type="match status" value="1"/>
</dbReference>
<dbReference type="InterPro" id="IPR051310">
    <property type="entry name" value="MCP_chemotaxis"/>
</dbReference>
<dbReference type="GO" id="GO:0006935">
    <property type="term" value="P:chemotaxis"/>
    <property type="evidence" value="ECO:0007669"/>
    <property type="project" value="TreeGrafter"/>
</dbReference>
<sequence>EQSSGIEQVNQAVAQMDEVTQQNAALVEEAAAAAGSLEEQAGRLQSAVATFRLAAEDARADRFDVLPAAAAAPVPGKVSRTAGAVRAIASAKPAAKPAAADPEAARNAAEPAAAQPARMTPVRAPRPALAAADNGDWSAF</sequence>
<gene>
    <name evidence="4" type="ORF">DN412_31385</name>
</gene>
<feature type="compositionally biased region" description="Low complexity" evidence="3">
    <location>
        <begin position="91"/>
        <end position="132"/>
    </location>
</feature>
<feature type="region of interest" description="Disordered" evidence="3">
    <location>
        <begin position="91"/>
        <end position="140"/>
    </location>
</feature>
<dbReference type="Gene3D" id="1.10.287.950">
    <property type="entry name" value="Methyl-accepting chemotaxis protein"/>
    <property type="match status" value="1"/>
</dbReference>
<accession>A0A370NLK4</accession>
<protein>
    <submittedName>
        <fullName evidence="4">Methyl-accepting chemotaxis protein</fullName>
    </submittedName>
</protein>
<dbReference type="GO" id="GO:0005886">
    <property type="term" value="C:plasma membrane"/>
    <property type="evidence" value="ECO:0007669"/>
    <property type="project" value="TreeGrafter"/>
</dbReference>
<dbReference type="Proteomes" id="UP000255165">
    <property type="component" value="Unassembled WGS sequence"/>
</dbReference>
<evidence type="ECO:0000256" key="3">
    <source>
        <dbReference type="SAM" id="MobiDB-lite"/>
    </source>
</evidence>
<evidence type="ECO:0000313" key="4">
    <source>
        <dbReference type="EMBL" id="RDK06490.1"/>
    </source>
</evidence>
<dbReference type="AlphaFoldDB" id="A0A370NLK4"/>
<proteinExistence type="inferred from homology"/>
<reference evidence="5" key="1">
    <citation type="submission" date="2018-06" db="EMBL/GenBank/DDBJ databases">
        <authorList>
            <person name="Feng T."/>
            <person name="Jeon C.O."/>
        </authorList>
    </citation>
    <scope>NUCLEOTIDE SEQUENCE [LARGE SCALE GENOMIC DNA]</scope>
    <source>
        <strain evidence="5">S23</strain>
    </source>
</reference>
<dbReference type="EMBL" id="QKWJ01000062">
    <property type="protein sequence ID" value="RDK06490.1"/>
    <property type="molecule type" value="Genomic_DNA"/>
</dbReference>
<comment type="caution">
    <text evidence="4">The sequence shown here is derived from an EMBL/GenBank/DDBJ whole genome shotgun (WGS) entry which is preliminary data.</text>
</comment>
<feature type="non-terminal residue" evidence="4">
    <location>
        <position position="1"/>
    </location>
</feature>
<dbReference type="GO" id="GO:0004888">
    <property type="term" value="F:transmembrane signaling receptor activity"/>
    <property type="evidence" value="ECO:0007669"/>
    <property type="project" value="TreeGrafter"/>
</dbReference>
<name>A0A370NLK4_9BURK</name>
<dbReference type="PANTHER" id="PTHR43531:SF14">
    <property type="entry name" value="METHYL-ACCEPTING CHEMOTAXIS PROTEIN I-RELATED"/>
    <property type="match status" value="1"/>
</dbReference>
<evidence type="ECO:0000313" key="5">
    <source>
        <dbReference type="Proteomes" id="UP000255165"/>
    </source>
</evidence>
<evidence type="ECO:0000256" key="2">
    <source>
        <dbReference type="ARBA" id="ARBA00029447"/>
    </source>
</evidence>
<dbReference type="PANTHER" id="PTHR43531">
    <property type="entry name" value="PROTEIN ICFG"/>
    <property type="match status" value="1"/>
</dbReference>
<keyword evidence="5" id="KW-1185">Reference proteome</keyword>
<evidence type="ECO:0000256" key="1">
    <source>
        <dbReference type="ARBA" id="ARBA00022481"/>
    </source>
</evidence>
<organism evidence="4 5">
    <name type="scientific">Cupriavidus lacunae</name>
    <dbReference type="NCBI Taxonomy" id="2666307"/>
    <lineage>
        <taxon>Bacteria</taxon>
        <taxon>Pseudomonadati</taxon>
        <taxon>Pseudomonadota</taxon>
        <taxon>Betaproteobacteria</taxon>
        <taxon>Burkholderiales</taxon>
        <taxon>Burkholderiaceae</taxon>
        <taxon>Cupriavidus</taxon>
    </lineage>
</organism>